<keyword evidence="11 14" id="KW-0503">Monooxygenase</keyword>
<evidence type="ECO:0000256" key="12">
    <source>
        <dbReference type="ARBA" id="ARBA00023136"/>
    </source>
</evidence>
<keyword evidence="16" id="KW-1185">Reference proteome</keyword>
<comment type="subcellular location">
    <subcellularLocation>
        <location evidence="3">Endoplasmic reticulum membrane</location>
        <topology evidence="3">Peripheral membrane protein</topology>
    </subcellularLocation>
    <subcellularLocation>
        <location evidence="2">Microsome membrane</location>
        <topology evidence="2">Peripheral membrane protein</topology>
    </subcellularLocation>
</comment>
<evidence type="ECO:0000256" key="3">
    <source>
        <dbReference type="ARBA" id="ARBA00004406"/>
    </source>
</evidence>
<sequence length="511" mass="59313">MFLVSTILIILLIYLYLKWNYSYWKRMGLAYLEPELIYGNTKEFLTRSLSFGDQFVKLYNQLKSRGLKHGGVFLMQRPTYMPIDLDIVKNILQRDFSYFVNHGMFFNEEVDPLTGHLFNLEDEKWRKLRAKLTPTFTSGKMKMMFSTMVECTEGLEHILEEYSRLQDGIDIKDVASRFTTDVIGSVAFGIDCNSLKNPNSEFRQFAKKIFEQSTIRRLRNIFSTLVPRHILIKFKYKQTNPEVEEFFMGVVESTVNYREKNNVYRKDFMHLLLQLKNRGTVVDDEQIIVKEERNKDGHFLTLNEVAAQCFVFFVAGFETSATTMTFALLELALNLDIQDKLRKEIESVLKKYGNNITYEAVMDMTYLDKVVHETLRKHPPIPGAPRVCNKPYTIPNTNVTLEVGTRVHIPFQAIQRDPEHYPDPEKFDPERFSEENKAKRHPFAFIPFGEGPRICIGSRFGMLQAKVGLVSIIKNFKVTLNAKTPVPIRYTTKAFVTAVEGGVWLNVTKLE</sequence>
<evidence type="ECO:0000256" key="10">
    <source>
        <dbReference type="ARBA" id="ARBA00023004"/>
    </source>
</evidence>
<dbReference type="SUPFAM" id="SSF48264">
    <property type="entry name" value="Cytochrome P450"/>
    <property type="match status" value="1"/>
</dbReference>
<dbReference type="InterPro" id="IPR036396">
    <property type="entry name" value="Cyt_P450_sf"/>
</dbReference>
<evidence type="ECO:0000313" key="16">
    <source>
        <dbReference type="Proteomes" id="UP001153636"/>
    </source>
</evidence>
<organism evidence="15 16">
    <name type="scientific">Psylliodes chrysocephalus</name>
    <dbReference type="NCBI Taxonomy" id="3402493"/>
    <lineage>
        <taxon>Eukaryota</taxon>
        <taxon>Metazoa</taxon>
        <taxon>Ecdysozoa</taxon>
        <taxon>Arthropoda</taxon>
        <taxon>Hexapoda</taxon>
        <taxon>Insecta</taxon>
        <taxon>Pterygota</taxon>
        <taxon>Neoptera</taxon>
        <taxon>Endopterygota</taxon>
        <taxon>Coleoptera</taxon>
        <taxon>Polyphaga</taxon>
        <taxon>Cucujiformia</taxon>
        <taxon>Chrysomeloidea</taxon>
        <taxon>Chrysomelidae</taxon>
        <taxon>Galerucinae</taxon>
        <taxon>Alticini</taxon>
        <taxon>Psylliodes</taxon>
    </lineage>
</organism>
<keyword evidence="8" id="KW-0492">Microsome</keyword>
<dbReference type="Gene3D" id="1.10.630.10">
    <property type="entry name" value="Cytochrome P450"/>
    <property type="match status" value="1"/>
</dbReference>
<dbReference type="OrthoDB" id="2789670at2759"/>
<evidence type="ECO:0000256" key="14">
    <source>
        <dbReference type="RuleBase" id="RU000461"/>
    </source>
</evidence>
<dbReference type="InterPro" id="IPR017972">
    <property type="entry name" value="Cyt_P450_CS"/>
</dbReference>
<keyword evidence="10 13" id="KW-0408">Iron</keyword>
<dbReference type="GO" id="GO:0016705">
    <property type="term" value="F:oxidoreductase activity, acting on paired donors, with incorporation or reduction of molecular oxygen"/>
    <property type="evidence" value="ECO:0007669"/>
    <property type="project" value="InterPro"/>
</dbReference>
<evidence type="ECO:0000256" key="7">
    <source>
        <dbReference type="ARBA" id="ARBA00022824"/>
    </source>
</evidence>
<evidence type="ECO:0000256" key="1">
    <source>
        <dbReference type="ARBA" id="ARBA00001971"/>
    </source>
</evidence>
<feature type="binding site" description="axial binding residue" evidence="13">
    <location>
        <position position="455"/>
    </location>
    <ligand>
        <name>heme</name>
        <dbReference type="ChEBI" id="CHEBI:30413"/>
    </ligand>
    <ligandPart>
        <name>Fe</name>
        <dbReference type="ChEBI" id="CHEBI:18248"/>
    </ligandPart>
</feature>
<dbReference type="GO" id="GO:0005506">
    <property type="term" value="F:iron ion binding"/>
    <property type="evidence" value="ECO:0007669"/>
    <property type="project" value="InterPro"/>
</dbReference>
<evidence type="ECO:0000256" key="6">
    <source>
        <dbReference type="ARBA" id="ARBA00022723"/>
    </source>
</evidence>
<dbReference type="InterPro" id="IPR002401">
    <property type="entry name" value="Cyt_P450_E_grp-I"/>
</dbReference>
<evidence type="ECO:0000256" key="13">
    <source>
        <dbReference type="PIRSR" id="PIRSR602401-1"/>
    </source>
</evidence>
<comment type="similarity">
    <text evidence="4 14">Belongs to the cytochrome P450 family.</text>
</comment>
<evidence type="ECO:0000256" key="11">
    <source>
        <dbReference type="ARBA" id="ARBA00023033"/>
    </source>
</evidence>
<evidence type="ECO:0000256" key="8">
    <source>
        <dbReference type="ARBA" id="ARBA00022848"/>
    </source>
</evidence>
<name>A0A9P0CPW0_9CUCU</name>
<dbReference type="PANTHER" id="PTHR24292:SF100">
    <property type="entry name" value="CYTOCHROME P450 6A16, ISOFORM B-RELATED"/>
    <property type="match status" value="1"/>
</dbReference>
<accession>A0A9P0CPW0</accession>
<dbReference type="Pfam" id="PF00067">
    <property type="entry name" value="p450"/>
    <property type="match status" value="1"/>
</dbReference>
<dbReference type="PRINTS" id="PR00385">
    <property type="entry name" value="P450"/>
</dbReference>
<dbReference type="GO" id="GO:0004497">
    <property type="term" value="F:monooxygenase activity"/>
    <property type="evidence" value="ECO:0007669"/>
    <property type="project" value="UniProtKB-KW"/>
</dbReference>
<evidence type="ECO:0000313" key="15">
    <source>
        <dbReference type="EMBL" id="CAH1104083.1"/>
    </source>
</evidence>
<evidence type="ECO:0000256" key="5">
    <source>
        <dbReference type="ARBA" id="ARBA00022617"/>
    </source>
</evidence>
<protein>
    <recommendedName>
        <fullName evidence="17">Cytochrome P450</fullName>
    </recommendedName>
</protein>
<keyword evidence="6 13" id="KW-0479">Metal-binding</keyword>
<dbReference type="InterPro" id="IPR001128">
    <property type="entry name" value="Cyt_P450"/>
</dbReference>
<keyword evidence="12" id="KW-0472">Membrane</keyword>
<dbReference type="EMBL" id="OV651828">
    <property type="protein sequence ID" value="CAH1104083.1"/>
    <property type="molecule type" value="Genomic_DNA"/>
</dbReference>
<dbReference type="GO" id="GO:0005789">
    <property type="term" value="C:endoplasmic reticulum membrane"/>
    <property type="evidence" value="ECO:0007669"/>
    <property type="project" value="UniProtKB-SubCell"/>
</dbReference>
<evidence type="ECO:0000256" key="2">
    <source>
        <dbReference type="ARBA" id="ARBA00004174"/>
    </source>
</evidence>
<dbReference type="PRINTS" id="PR00463">
    <property type="entry name" value="EP450I"/>
</dbReference>
<keyword evidence="5 13" id="KW-0349">Heme</keyword>
<dbReference type="GO" id="GO:0020037">
    <property type="term" value="F:heme binding"/>
    <property type="evidence" value="ECO:0007669"/>
    <property type="project" value="InterPro"/>
</dbReference>
<dbReference type="Proteomes" id="UP001153636">
    <property type="component" value="Chromosome 16"/>
</dbReference>
<evidence type="ECO:0000256" key="9">
    <source>
        <dbReference type="ARBA" id="ARBA00023002"/>
    </source>
</evidence>
<dbReference type="PANTHER" id="PTHR24292">
    <property type="entry name" value="CYTOCHROME P450"/>
    <property type="match status" value="1"/>
</dbReference>
<comment type="cofactor">
    <cofactor evidence="1 13">
        <name>heme</name>
        <dbReference type="ChEBI" id="CHEBI:30413"/>
    </cofactor>
</comment>
<dbReference type="PROSITE" id="PS00086">
    <property type="entry name" value="CYTOCHROME_P450"/>
    <property type="match status" value="1"/>
</dbReference>
<dbReference type="AlphaFoldDB" id="A0A9P0CPW0"/>
<dbReference type="InterPro" id="IPR050476">
    <property type="entry name" value="Insect_CytP450_Detox"/>
</dbReference>
<keyword evidence="9 14" id="KW-0560">Oxidoreductase</keyword>
<gene>
    <name evidence="15" type="ORF">PSYICH_LOCUS5035</name>
</gene>
<dbReference type="CDD" id="cd11056">
    <property type="entry name" value="CYP6-like"/>
    <property type="match status" value="1"/>
</dbReference>
<evidence type="ECO:0008006" key="17">
    <source>
        <dbReference type="Google" id="ProtNLM"/>
    </source>
</evidence>
<dbReference type="FunFam" id="1.10.630.10:FF:000042">
    <property type="entry name" value="Cytochrome P450"/>
    <property type="match status" value="1"/>
</dbReference>
<keyword evidence="7" id="KW-0256">Endoplasmic reticulum</keyword>
<reference evidence="15" key="1">
    <citation type="submission" date="2022-01" db="EMBL/GenBank/DDBJ databases">
        <authorList>
            <person name="King R."/>
        </authorList>
    </citation>
    <scope>NUCLEOTIDE SEQUENCE</scope>
</reference>
<proteinExistence type="inferred from homology"/>
<evidence type="ECO:0000256" key="4">
    <source>
        <dbReference type="ARBA" id="ARBA00010617"/>
    </source>
</evidence>